<feature type="compositionally biased region" description="Low complexity" evidence="10">
    <location>
        <begin position="884"/>
        <end position="893"/>
    </location>
</feature>
<comment type="similarity">
    <text evidence="9">Belongs to the DNA polymerase type-C family. DnaE2 subfamily.</text>
</comment>
<dbReference type="InterPro" id="IPR023073">
    <property type="entry name" value="DnaE2"/>
</dbReference>
<dbReference type="PANTHER" id="PTHR32294:SF4">
    <property type="entry name" value="ERROR-PRONE DNA POLYMERASE"/>
    <property type="match status" value="1"/>
</dbReference>
<name>A0A839HHX4_9BURK</name>
<dbReference type="NCBIfam" id="NF004225">
    <property type="entry name" value="PRK05672.1"/>
    <property type="match status" value="1"/>
</dbReference>
<keyword evidence="13" id="KW-1185">Reference proteome</keyword>
<dbReference type="GO" id="GO:0003887">
    <property type="term" value="F:DNA-directed DNA polymerase activity"/>
    <property type="evidence" value="ECO:0007669"/>
    <property type="project" value="UniProtKB-UniRule"/>
</dbReference>
<dbReference type="Gene3D" id="3.20.20.140">
    <property type="entry name" value="Metal-dependent hydrolases"/>
    <property type="match status" value="1"/>
</dbReference>
<proteinExistence type="inferred from homology"/>
<comment type="function">
    <text evidence="9">DNA polymerase involved in damage-induced mutagenesis and translesion synthesis (TLS). It is not the major replicative DNA polymerase.</text>
</comment>
<dbReference type="PANTHER" id="PTHR32294">
    <property type="entry name" value="DNA POLYMERASE III SUBUNIT ALPHA"/>
    <property type="match status" value="1"/>
</dbReference>
<sequence length="1142" mass="123627">MDAIDPAWAAATGLPRETAPPGAAGDAAGPVPPVELVCRSNFSFLTGASHPEELVARAAELGYAALALSDECSLAGIVRAHEETRRQRLAGRPLQLLCGSLFTLEPGPQALDGLPPAPLRLVLLARDREGYGDLAELISLGRGRCSKGRYRLHPQDLLQPPPDTGLRPGLPGCLIVWLPEGAAPPPPEASEPADGDLPDRPAGPLPEPLPLWRAQAQWLARHFPALPGEPPRVGIGLVLLRLGEDEARIAALEAVAAASGLPLLPAGDVLMHRRARKPLQDTLSAIRLGRPLADCGRALAPNAEQHLRDALSRAALFRPAWQAAALAFAQRCRFSLSELRYEYPDELVPPGHSPASHLRALTAAGAARRYPQGVPAAVAAQIERELALIALKAYEPFFLTVHDAVVFARGRGILCQGRGSAANSAVCYCLGITEVDPQTATLLFERFISAERDEPPDIDVDFEHERREEVIQYLYAKYGRQRCAMAAALSTYRVRGAVREVGQALGFAPETIERLAASLQGFDAPETLPQRLAELGLPPDAPGLQRLQGLVQQLIGFPRHLSQHSGGMVIARGRLTRLVPIEPAAMERRSVIQWDKDDLEALGLLKVDVLALGMLSLLRRALDGLTAWRGPLASPEGPRPWTLADLPREDPATYAMIQRADTVGLFQIESRAQQAMLPRLRPACFYELVVQVAIVRPGPIQGGMVHPYLRRKQGLEPARSPYPALEDALGRTLGVPIFQEQVMQLCMIAAGFSGGEADQLRRAMAAWRRKGGVGHFHARIVEGMTARGYARDFAEQLFRQIEGFGEYGFPESHATSFALLAYLSAWLKCHEPAIYLAAVLDAQPLGFYAPAQLVQDARRHGVVVRPVDVQHSDWDCRLEPPEGELPGPAESAPVEGPAWPDRGRPGQPAVRLGLRQVASLGRADAQALVEARRAGGPFRDLEDLRRRSGLGRPALQALARADALRCLAGPRRQQLWAASAPGAPLALDGLAAAADAPPPLPPMPEAEAIAQDHARLGLSLRRHPLALLRPRLAARGLRSARELAGLADDQPTWACGLVLMRQAPGTAGGTVFLSLEDETGCTQVIVDRRLRERQRTPLLQARLLAVAGRWQLRHGVGQLRARHLLDLSDWLGALQAPARNFR</sequence>
<keyword evidence="4 9" id="KW-0235">DNA replication</keyword>
<evidence type="ECO:0000256" key="9">
    <source>
        <dbReference type="HAMAP-Rule" id="MF_01902"/>
    </source>
</evidence>
<dbReference type="GO" id="GO:0008408">
    <property type="term" value="F:3'-5' exonuclease activity"/>
    <property type="evidence" value="ECO:0007669"/>
    <property type="project" value="InterPro"/>
</dbReference>
<evidence type="ECO:0000313" key="13">
    <source>
        <dbReference type="Proteomes" id="UP000586093"/>
    </source>
</evidence>
<evidence type="ECO:0000256" key="8">
    <source>
        <dbReference type="ARBA" id="ARBA00049244"/>
    </source>
</evidence>
<dbReference type="InterPro" id="IPR011708">
    <property type="entry name" value="DNA_pol3_alpha_NTPase_dom"/>
</dbReference>
<dbReference type="SMART" id="SM00481">
    <property type="entry name" value="POLIIIAc"/>
    <property type="match status" value="1"/>
</dbReference>
<evidence type="ECO:0000256" key="5">
    <source>
        <dbReference type="ARBA" id="ARBA00022763"/>
    </source>
</evidence>
<dbReference type="SUPFAM" id="SSF47781">
    <property type="entry name" value="RuvA domain 2-like"/>
    <property type="match status" value="1"/>
</dbReference>
<keyword evidence="7 9" id="KW-0234">DNA repair</keyword>
<comment type="caution">
    <text evidence="12">The sequence shown here is derived from an EMBL/GenBank/DDBJ whole genome shotgun (WGS) entry which is preliminary data.</text>
</comment>
<protein>
    <recommendedName>
        <fullName evidence="9">Error-prone DNA polymerase</fullName>
        <ecNumber evidence="9">2.7.7.7</ecNumber>
    </recommendedName>
</protein>
<evidence type="ECO:0000259" key="11">
    <source>
        <dbReference type="SMART" id="SM00481"/>
    </source>
</evidence>
<dbReference type="GO" id="GO:0006260">
    <property type="term" value="P:DNA replication"/>
    <property type="evidence" value="ECO:0007669"/>
    <property type="project" value="UniProtKB-KW"/>
</dbReference>
<dbReference type="Proteomes" id="UP000586093">
    <property type="component" value="Unassembled WGS sequence"/>
</dbReference>
<feature type="region of interest" description="Disordered" evidence="10">
    <location>
        <begin position="880"/>
        <end position="903"/>
    </location>
</feature>
<accession>A0A839HHX4</accession>
<dbReference type="EC" id="2.7.7.7" evidence="9"/>
<keyword evidence="2 9" id="KW-0808">Transferase</keyword>
<evidence type="ECO:0000256" key="4">
    <source>
        <dbReference type="ARBA" id="ARBA00022705"/>
    </source>
</evidence>
<dbReference type="InterPro" id="IPR010994">
    <property type="entry name" value="RuvA_2-like"/>
</dbReference>
<dbReference type="GO" id="GO:0006281">
    <property type="term" value="P:DNA repair"/>
    <property type="evidence" value="ECO:0007669"/>
    <property type="project" value="UniProtKB-UniRule"/>
</dbReference>
<dbReference type="InterPro" id="IPR029460">
    <property type="entry name" value="DNAPol_HHH"/>
</dbReference>
<dbReference type="HAMAP" id="MF_01902">
    <property type="entry name" value="DNApol_error_prone"/>
    <property type="match status" value="1"/>
</dbReference>
<keyword evidence="1 9" id="KW-0963">Cytoplasm</keyword>
<evidence type="ECO:0000256" key="3">
    <source>
        <dbReference type="ARBA" id="ARBA00022695"/>
    </source>
</evidence>
<evidence type="ECO:0000313" key="12">
    <source>
        <dbReference type="EMBL" id="MBB1161006.1"/>
    </source>
</evidence>
<dbReference type="Pfam" id="PF14579">
    <property type="entry name" value="HHH_6"/>
    <property type="match status" value="1"/>
</dbReference>
<dbReference type="GO" id="GO:0005737">
    <property type="term" value="C:cytoplasm"/>
    <property type="evidence" value="ECO:0007669"/>
    <property type="project" value="UniProtKB-SubCell"/>
</dbReference>
<dbReference type="EMBL" id="JACIVI010000001">
    <property type="protein sequence ID" value="MBB1161006.1"/>
    <property type="molecule type" value="Genomic_DNA"/>
</dbReference>
<dbReference type="Gene3D" id="1.10.150.870">
    <property type="match status" value="1"/>
</dbReference>
<dbReference type="InterPro" id="IPR004013">
    <property type="entry name" value="PHP_dom"/>
</dbReference>
<dbReference type="InterPro" id="IPR040982">
    <property type="entry name" value="DNA_pol3_finger"/>
</dbReference>
<gene>
    <name evidence="9" type="primary">dnaE2</name>
    <name evidence="12" type="ORF">H4F90_03305</name>
</gene>
<keyword evidence="3 9" id="KW-0548">Nucleotidyltransferase</keyword>
<dbReference type="Pfam" id="PF17657">
    <property type="entry name" value="DNA_pol3_finger"/>
    <property type="match status" value="1"/>
</dbReference>
<comment type="catalytic activity">
    <reaction evidence="8 9">
        <text>DNA(n) + a 2'-deoxyribonucleoside 5'-triphosphate = DNA(n+1) + diphosphate</text>
        <dbReference type="Rhea" id="RHEA:22508"/>
        <dbReference type="Rhea" id="RHEA-COMP:17339"/>
        <dbReference type="Rhea" id="RHEA-COMP:17340"/>
        <dbReference type="ChEBI" id="CHEBI:33019"/>
        <dbReference type="ChEBI" id="CHEBI:61560"/>
        <dbReference type="ChEBI" id="CHEBI:173112"/>
        <dbReference type="EC" id="2.7.7.7"/>
    </reaction>
</comment>
<comment type="subcellular location">
    <subcellularLocation>
        <location evidence="9">Cytoplasm</location>
    </subcellularLocation>
</comment>
<evidence type="ECO:0000256" key="1">
    <source>
        <dbReference type="ARBA" id="ARBA00022490"/>
    </source>
</evidence>
<dbReference type="Pfam" id="PF02811">
    <property type="entry name" value="PHP"/>
    <property type="match status" value="1"/>
</dbReference>
<dbReference type="InterPro" id="IPR003141">
    <property type="entry name" value="Pol/His_phosphatase_N"/>
</dbReference>
<dbReference type="RefSeq" id="WP_182661443.1">
    <property type="nucleotide sequence ID" value="NZ_JACIVI010000001.1"/>
</dbReference>
<dbReference type="InterPro" id="IPR004805">
    <property type="entry name" value="DnaE2/DnaE/PolC"/>
</dbReference>
<dbReference type="AlphaFoldDB" id="A0A839HHX4"/>
<evidence type="ECO:0000256" key="7">
    <source>
        <dbReference type="ARBA" id="ARBA00023204"/>
    </source>
</evidence>
<evidence type="ECO:0000256" key="10">
    <source>
        <dbReference type="SAM" id="MobiDB-lite"/>
    </source>
</evidence>
<dbReference type="CDD" id="cd04485">
    <property type="entry name" value="DnaE_OBF"/>
    <property type="match status" value="1"/>
</dbReference>
<feature type="domain" description="Polymerase/histidinol phosphatase N-terminal" evidence="11">
    <location>
        <begin position="34"/>
        <end position="106"/>
    </location>
</feature>
<dbReference type="Pfam" id="PF07733">
    <property type="entry name" value="DNA_pol3_alpha"/>
    <property type="match status" value="1"/>
</dbReference>
<evidence type="ECO:0000256" key="6">
    <source>
        <dbReference type="ARBA" id="ARBA00022932"/>
    </source>
</evidence>
<reference evidence="12 13" key="1">
    <citation type="submission" date="2020-08" db="EMBL/GenBank/DDBJ databases">
        <title>Aquariorum lacteus gen. nov., sp. nov., a new member of the family Comamonadaceae, isolated from freshwater aquarium.</title>
        <authorList>
            <person name="Chun S.-J."/>
        </authorList>
    </citation>
    <scope>NUCLEOTIDE SEQUENCE [LARGE SCALE GENOMIC DNA]</scope>
    <source>
        <strain evidence="12 13">SJAQ100</strain>
    </source>
</reference>
<feature type="region of interest" description="Disordered" evidence="10">
    <location>
        <begin position="181"/>
        <end position="205"/>
    </location>
</feature>
<keyword evidence="6 9" id="KW-0239">DNA-directed DNA polymerase</keyword>
<evidence type="ECO:0000256" key="2">
    <source>
        <dbReference type="ARBA" id="ARBA00022679"/>
    </source>
</evidence>
<keyword evidence="5 9" id="KW-0227">DNA damage</keyword>
<organism evidence="12 13">
    <name type="scientific">Aquariibacter albus</name>
    <dbReference type="NCBI Taxonomy" id="2759899"/>
    <lineage>
        <taxon>Bacteria</taxon>
        <taxon>Pseudomonadati</taxon>
        <taxon>Pseudomonadota</taxon>
        <taxon>Betaproteobacteria</taxon>
        <taxon>Burkholderiales</taxon>
        <taxon>Sphaerotilaceae</taxon>
        <taxon>Aquariibacter</taxon>
    </lineage>
</organism>